<sequence>MKPIAMFEKPNPLPKYFAIDIDGTFYTRNEDIYKSNVDAFKMVMDKGVIPFFCTGRNIVSTRNLVGEYFSSLTGFRGYPGVYMNGTLVYDTEGNLIKIETFSTDLLDKFIKFITEKGMESEAAFYEVTKSFSLHPLSEKVIAYLNTNKVPVPEVVSIDTLMTKNIVLIAFPPIDIDIEGVKNGVDYNYKQSDEYVVCITPGILVLVLYVHCGNIANFVKPNTPPKYFAIDVDGTFYVENESIFRKNVDAFKLLKEKNITPILCTARGPGPTRKLIGSQFLGDMDYEGYPGVYNNGAVVYDSDGNLIKIEKFSEDFLNKFKAYTTENGFNSRVINEVTCVKYNKGNLY</sequence>
<dbReference type="GO" id="GO:0000287">
    <property type="term" value="F:magnesium ion binding"/>
    <property type="evidence" value="ECO:0007669"/>
    <property type="project" value="TreeGrafter"/>
</dbReference>
<dbReference type="SUPFAM" id="SSF56784">
    <property type="entry name" value="HAD-like"/>
    <property type="match status" value="2"/>
</dbReference>
<dbReference type="InterPro" id="IPR036412">
    <property type="entry name" value="HAD-like_sf"/>
</dbReference>
<dbReference type="Pfam" id="PF08282">
    <property type="entry name" value="Hydrolase_3"/>
    <property type="match status" value="2"/>
</dbReference>
<protein>
    <submittedName>
        <fullName evidence="1">Hydrolase</fullName>
    </submittedName>
</protein>
<dbReference type="VEuPathDB" id="PiroplasmaDB:TOT_010001020"/>
<dbReference type="Gene3D" id="3.30.1240.10">
    <property type="match status" value="2"/>
</dbReference>
<accession>J4D6G7</accession>
<dbReference type="KEGG" id="tot:TOT_010001020"/>
<gene>
    <name evidence="1" type="ORF">TOT_010001020</name>
</gene>
<dbReference type="AlphaFoldDB" id="J4D6G7"/>
<dbReference type="Proteomes" id="UP000003786">
    <property type="component" value="Chromosome 1"/>
</dbReference>
<dbReference type="GeneID" id="20713847"/>
<reference evidence="1 2" key="1">
    <citation type="journal article" date="2012" name="MBio">
        <title>Comparative genome analysis of three eukaryotic parasites with differing abilities to transform leukocytes reveals key mediators of Theileria-induced leukocyte transformation.</title>
        <authorList>
            <person name="Hayashida K."/>
            <person name="Hara Y."/>
            <person name="Abe T."/>
            <person name="Yamasaki C."/>
            <person name="Toyoda A."/>
            <person name="Kosuge T."/>
            <person name="Suzuki Y."/>
            <person name="Sato Y."/>
            <person name="Kawashima S."/>
            <person name="Katayama T."/>
            <person name="Wakaguri H."/>
            <person name="Inoue N."/>
            <person name="Homma K."/>
            <person name="Tada-Umezaki M."/>
            <person name="Yagi Y."/>
            <person name="Fujii Y."/>
            <person name="Habara T."/>
            <person name="Kanehisa M."/>
            <person name="Watanabe H."/>
            <person name="Ito K."/>
            <person name="Gojobori T."/>
            <person name="Sugawara H."/>
            <person name="Imanishi T."/>
            <person name="Weir W."/>
            <person name="Gardner M."/>
            <person name="Pain A."/>
            <person name="Shiels B."/>
            <person name="Hattori M."/>
            <person name="Nene V."/>
            <person name="Sugimoto C."/>
        </authorList>
    </citation>
    <scope>NUCLEOTIDE SEQUENCE [LARGE SCALE GENOMIC DNA]</scope>
    <source>
        <strain evidence="1 2">Shintoku</strain>
    </source>
</reference>
<evidence type="ECO:0000313" key="2">
    <source>
        <dbReference type="Proteomes" id="UP000003786"/>
    </source>
</evidence>
<dbReference type="GO" id="GO:0005829">
    <property type="term" value="C:cytosol"/>
    <property type="evidence" value="ECO:0007669"/>
    <property type="project" value="TreeGrafter"/>
</dbReference>
<dbReference type="PANTHER" id="PTHR10000:SF8">
    <property type="entry name" value="HAD SUPERFAMILY HYDROLASE-LIKE, TYPE 3"/>
    <property type="match status" value="1"/>
</dbReference>
<keyword evidence="1" id="KW-0378">Hydrolase</keyword>
<name>J4D6G7_THEOR</name>
<dbReference type="PANTHER" id="PTHR10000">
    <property type="entry name" value="PHOSPHOSERINE PHOSPHATASE"/>
    <property type="match status" value="1"/>
</dbReference>
<evidence type="ECO:0000313" key="1">
    <source>
        <dbReference type="EMBL" id="BAM39565.1"/>
    </source>
</evidence>
<dbReference type="STRING" id="869250.J4D6G7"/>
<dbReference type="RefSeq" id="XP_009689866.1">
    <property type="nucleotide sequence ID" value="XM_009691571.1"/>
</dbReference>
<dbReference type="GO" id="GO:0016791">
    <property type="term" value="F:phosphatase activity"/>
    <property type="evidence" value="ECO:0007669"/>
    <property type="project" value="UniProtKB-ARBA"/>
</dbReference>
<dbReference type="Gene3D" id="3.40.50.1000">
    <property type="entry name" value="HAD superfamily/HAD-like"/>
    <property type="match status" value="2"/>
</dbReference>
<organism evidence="1 2">
    <name type="scientific">Theileria orientalis strain Shintoku</name>
    <dbReference type="NCBI Taxonomy" id="869250"/>
    <lineage>
        <taxon>Eukaryota</taxon>
        <taxon>Sar</taxon>
        <taxon>Alveolata</taxon>
        <taxon>Apicomplexa</taxon>
        <taxon>Aconoidasida</taxon>
        <taxon>Piroplasmida</taxon>
        <taxon>Theileriidae</taxon>
        <taxon>Theileria</taxon>
    </lineage>
</organism>
<dbReference type="OrthoDB" id="27226at2759"/>
<keyword evidence="2" id="KW-1185">Reference proteome</keyword>
<proteinExistence type="predicted"/>
<dbReference type="EMBL" id="AP011946">
    <property type="protein sequence ID" value="BAM39565.1"/>
    <property type="molecule type" value="Genomic_DNA"/>
</dbReference>
<dbReference type="InterPro" id="IPR023214">
    <property type="entry name" value="HAD_sf"/>
</dbReference>